<name>A0A644YHP3_9ZZZZ</name>
<feature type="transmembrane region" description="Helical" evidence="1">
    <location>
        <begin position="136"/>
        <end position="158"/>
    </location>
</feature>
<protein>
    <recommendedName>
        <fullName evidence="3">HXXEE domain-containing protein</fullName>
    </recommendedName>
</protein>
<dbReference type="EMBL" id="VSSQ01005090">
    <property type="protein sequence ID" value="MPM27797.1"/>
    <property type="molecule type" value="Genomic_DNA"/>
</dbReference>
<proteinExistence type="predicted"/>
<feature type="transmembrane region" description="Helical" evidence="1">
    <location>
        <begin position="12"/>
        <end position="30"/>
    </location>
</feature>
<evidence type="ECO:0000313" key="2">
    <source>
        <dbReference type="EMBL" id="MPM27797.1"/>
    </source>
</evidence>
<dbReference type="Pfam" id="PF13787">
    <property type="entry name" value="HXXEE"/>
    <property type="match status" value="1"/>
</dbReference>
<gene>
    <name evidence="2" type="ORF">SDC9_74311</name>
</gene>
<evidence type="ECO:0008006" key="3">
    <source>
        <dbReference type="Google" id="ProtNLM"/>
    </source>
</evidence>
<keyword evidence="1" id="KW-0812">Transmembrane</keyword>
<feature type="transmembrane region" description="Helical" evidence="1">
    <location>
        <begin position="84"/>
        <end position="104"/>
    </location>
</feature>
<feature type="transmembrane region" description="Helical" evidence="1">
    <location>
        <begin position="164"/>
        <end position="185"/>
    </location>
</feature>
<organism evidence="2">
    <name type="scientific">bioreactor metagenome</name>
    <dbReference type="NCBI Taxonomy" id="1076179"/>
    <lineage>
        <taxon>unclassified sequences</taxon>
        <taxon>metagenomes</taxon>
        <taxon>ecological metagenomes</taxon>
    </lineage>
</organism>
<feature type="transmembrane region" description="Helical" evidence="1">
    <location>
        <begin position="110"/>
        <end position="129"/>
    </location>
</feature>
<evidence type="ECO:0000256" key="1">
    <source>
        <dbReference type="SAM" id="Phobius"/>
    </source>
</evidence>
<reference evidence="2" key="1">
    <citation type="submission" date="2019-08" db="EMBL/GenBank/DDBJ databases">
        <authorList>
            <person name="Kucharzyk K."/>
            <person name="Murdoch R.W."/>
            <person name="Higgins S."/>
            <person name="Loffler F."/>
        </authorList>
    </citation>
    <scope>NUCLEOTIDE SEQUENCE</scope>
</reference>
<keyword evidence="1" id="KW-1133">Transmembrane helix</keyword>
<accession>A0A644YHP3</accession>
<dbReference type="AlphaFoldDB" id="A0A644YHP3"/>
<dbReference type="InterPro" id="IPR025671">
    <property type="entry name" value="HXXEE"/>
</dbReference>
<sequence length="188" mass="21213">MIKKLAENQNWAKAAPVLGIVATILLIVFTNPSQPIFWALVNIPLYFFHQTEEHLWPGGFKRYVNTVVNKLPDGEEKLTDIKVFWINILSVWIAFFIFGALSFWNIGFGLLLIIFSAINCLTHIGMALIKKEWNPGLVMSSLQMLLSIYGAYFLTVHGGIQNVALWWVLTIAFSVASHVAVFRLGMTT</sequence>
<comment type="caution">
    <text evidence="2">The sequence shown here is derived from an EMBL/GenBank/DDBJ whole genome shotgun (WGS) entry which is preliminary data.</text>
</comment>
<keyword evidence="1" id="KW-0472">Membrane</keyword>